<dbReference type="Pfam" id="PF07727">
    <property type="entry name" value="RVT_2"/>
    <property type="match status" value="1"/>
</dbReference>
<evidence type="ECO:0000259" key="2">
    <source>
        <dbReference type="Pfam" id="PF07727"/>
    </source>
</evidence>
<dbReference type="OrthoDB" id="411410at2759"/>
<feature type="domain" description="Reverse transcriptase Ty1/copia-type" evidence="2">
    <location>
        <begin position="1244"/>
        <end position="1425"/>
    </location>
</feature>
<reference evidence="3 4" key="1">
    <citation type="submission" date="2016-02" db="EMBL/GenBank/DDBJ databases">
        <title>Genome analysis of coral dinoflagellate symbionts highlights evolutionary adaptations to a symbiotic lifestyle.</title>
        <authorList>
            <person name="Aranda M."/>
            <person name="Li Y."/>
            <person name="Liew Y.J."/>
            <person name="Baumgarten S."/>
            <person name="Simakov O."/>
            <person name="Wilson M."/>
            <person name="Piel J."/>
            <person name="Ashoor H."/>
            <person name="Bougouffa S."/>
            <person name="Bajic V.B."/>
            <person name="Ryu T."/>
            <person name="Ravasi T."/>
            <person name="Bayer T."/>
            <person name="Micklem G."/>
            <person name="Kim H."/>
            <person name="Bhak J."/>
            <person name="Lajeunesse T.C."/>
            <person name="Voolstra C.R."/>
        </authorList>
    </citation>
    <scope>NUCLEOTIDE SEQUENCE [LARGE SCALE GENOMIC DNA]</scope>
    <source>
        <strain evidence="3 4">CCMP2467</strain>
    </source>
</reference>
<evidence type="ECO:0000313" key="4">
    <source>
        <dbReference type="Proteomes" id="UP000186817"/>
    </source>
</evidence>
<name>A0A1Q9D2J3_SYMMI</name>
<dbReference type="InterPro" id="IPR013103">
    <property type="entry name" value="RVT_2"/>
</dbReference>
<feature type="compositionally biased region" description="Basic and acidic residues" evidence="1">
    <location>
        <begin position="654"/>
        <end position="664"/>
    </location>
</feature>
<feature type="compositionally biased region" description="Basic and acidic residues" evidence="1">
    <location>
        <begin position="733"/>
        <end position="758"/>
    </location>
</feature>
<feature type="region of interest" description="Disordered" evidence="1">
    <location>
        <begin position="213"/>
        <end position="489"/>
    </location>
</feature>
<evidence type="ECO:0000256" key="1">
    <source>
        <dbReference type="SAM" id="MobiDB-lite"/>
    </source>
</evidence>
<feature type="region of interest" description="Disordered" evidence="1">
    <location>
        <begin position="631"/>
        <end position="664"/>
    </location>
</feature>
<comment type="caution">
    <text evidence="3">The sequence shown here is derived from an EMBL/GenBank/DDBJ whole genome shotgun (WGS) entry which is preliminary data.</text>
</comment>
<protein>
    <recommendedName>
        <fullName evidence="2">Reverse transcriptase Ty1/copia-type domain-containing protein</fullName>
    </recommendedName>
</protein>
<feature type="region of interest" description="Disordered" evidence="1">
    <location>
        <begin position="729"/>
        <end position="789"/>
    </location>
</feature>
<keyword evidence="4" id="KW-1185">Reference proteome</keyword>
<feature type="compositionally biased region" description="Basic and acidic residues" evidence="1">
    <location>
        <begin position="116"/>
        <end position="128"/>
    </location>
</feature>
<feature type="compositionally biased region" description="Acidic residues" evidence="1">
    <location>
        <begin position="1010"/>
        <end position="1023"/>
    </location>
</feature>
<proteinExistence type="predicted"/>
<feature type="compositionally biased region" description="Gly residues" evidence="1">
    <location>
        <begin position="66"/>
        <end position="78"/>
    </location>
</feature>
<feature type="compositionally biased region" description="Basic and acidic residues" evidence="1">
    <location>
        <begin position="475"/>
        <end position="489"/>
    </location>
</feature>
<feature type="compositionally biased region" description="Basic residues" evidence="1">
    <location>
        <begin position="644"/>
        <end position="653"/>
    </location>
</feature>
<gene>
    <name evidence="3" type="ORF">AK812_SmicGene29149</name>
</gene>
<organism evidence="3 4">
    <name type="scientific">Symbiodinium microadriaticum</name>
    <name type="common">Dinoflagellate</name>
    <name type="synonym">Zooxanthella microadriatica</name>
    <dbReference type="NCBI Taxonomy" id="2951"/>
    <lineage>
        <taxon>Eukaryota</taxon>
        <taxon>Sar</taxon>
        <taxon>Alveolata</taxon>
        <taxon>Dinophyceae</taxon>
        <taxon>Suessiales</taxon>
        <taxon>Symbiodiniaceae</taxon>
        <taxon>Symbiodinium</taxon>
    </lineage>
</organism>
<accession>A0A1Q9D2J3</accession>
<sequence>MGRGGGKGKAGKSGHKATAGQDDGADLHLSVETAPRTYEYIGRVPSPRLKGGGNAQEKGKGKDGTGAKGNGKGKGGKPSGEPSSKGRCGSAPECHTPTPKKHDHDAQSTGSPPSRPKGDGKRDDHSKSALDAGKGSKGCKGASMVAKGATGVAGLGTKGALHDQAAKPGTGAVAGKGSKAGKCATSAVVQAGSPKGAGDKSCKGMKGVLDHEASNIKGAKAMKGGTKSAKQSGKGAVDEAGHAKGGKSADQIGKGAKGAVDQASQVKGSKFADQSGKGAKSAMDQASQVKGGKCADQSGKGAKSAVDQASQVKGGKCADQGGKGAKSAVDQASQVKGGKCADQSGKGAKSAVDQASQVKGGKCADQSGKGAKRAVDQAIPDEVKGVKGADQSGKGAVKGSKSADQSGKPQVGKGSKGADQSGKCAKSAVDLQGGTDQSGKGAEGTESGHAGRTSKGNKGKGAKGAGDKSGVIVDHNGKRKGEEADADDRRVCRRVSFGAGLRKGLVAQWAATPPGSAGFEFLKAFLLDKELSESKEKETFEELPLGLIKQKYEGIAGGKAFLEELLRSQSGKKHPQSDDPNMRLYKVFDSVKSSSASINRCGNRTSASMAASGNRAERKAIAETLEAKVSAMSKMSSTTPPAKGKGKTNKGKGKTKELTQDELDRKGFQKESLITQLGKIAKDATVIRDEIQQLVFDAQPFDRCLESMEYYKNQTLKDYQRQVTDAEAVWQGQERKAAQKKKLEKEEEKMKKKAKEGAGDDDAADDAQDGEEDDWDDQPEHEGDEEEETWEAADLRFCIPLRLYGDGAESLITDAAEFIGIHGDTPITGIIGILLDTMHLIHLALIPDIAISLRAAVVLSLARMEELMLSNGRLFSVSDTDELESMYMVFRAAYAGQGLSGGIPPGFPIQARRDHQNCLTDLRKRLLISGRTARAGKNGVIKRVWVRYRNKLKGVPLEFVRLAALEEVEGSKVCQDALQEVERELQGERPEVEEMLDPAVEDPGNLMEFSGDEEDEVLEDLPPEDPPRASALDDVPIQLHRDKRGRPPLAPQPPEETSGAKKVRFDEAMNKAARHLSRMRAVLEKRTPETAEHPGGASASSSNAPPPPRPASHRGHGAFHVCHVWHWGEAMRAQREMVQHARGQWEVCATDLDKVTSELMAQPPKELPPPDARVEQGADADPLPSTADPEAPVTGKPRLEFKWHKLDGRWKQAFIAPLKKAVDVYIDNQAIEAVELGRMIPPEKILPSRFVLTNKNDEETIEKANLRARWVLAGHLDKEAGQWATEAPTASLISHNIVCFLSAQYKWPMKFADISAAFLQGENLCAERVVFAKMPKGYPEEIVEHLLQRLAGPQNKRMRRDLVRLTKGGFGLAESPRLWYRRLKRVLVELGLQELKLAPGTFVYFAGGELKGILTIHVDDLRMAFDPAHEAVLAKLREKFRFGEWRSALEEVIKFCGRWEKQCPQTFKVTISMDGYAHKLQDPPLRAAGDRSPLRDSEKKWVSSVGGQLNWMARQGRADLAFGISKLQQMAGSKDPETMKYLKGLVTRAREHYESYFQAIEGELKDMVFLAVSDASHGSMPKGHSQGGMMVLVGNDAILERETVVNCLMYHSAVIKRVVRSSLAAEVSQAAEALDQCEFVRAMMGEILDHQFSLPAWQWSANQWKEILVLDSKTGYDVLNSINNGEDRRLAIDIAILKEVLGASAILLQLNACDKKRDTESGNAKIAAAEYQRLQVGLVLNSANRNLLRRLDEAALMSLVVAHLQARLSLKGLSQHAVHLMQLLEERLAKLPVQETPVKISNGEQQALRRVISKMSIAGLVGMVTSRVPTAGSDGEETHADFVESVKLAMEEMRQAQPYSQDEE</sequence>
<dbReference type="EMBL" id="LSRX01000762">
    <property type="protein sequence ID" value="OLP89392.1"/>
    <property type="molecule type" value="Genomic_DNA"/>
</dbReference>
<dbReference type="Proteomes" id="UP000186817">
    <property type="component" value="Unassembled WGS sequence"/>
</dbReference>
<evidence type="ECO:0000313" key="3">
    <source>
        <dbReference type="EMBL" id="OLP89392.1"/>
    </source>
</evidence>
<feature type="region of interest" description="Disordered" evidence="1">
    <location>
        <begin position="984"/>
        <end position="1065"/>
    </location>
</feature>
<feature type="compositionally biased region" description="Acidic residues" evidence="1">
    <location>
        <begin position="759"/>
        <end position="789"/>
    </location>
</feature>
<feature type="region of interest" description="Disordered" evidence="1">
    <location>
        <begin position="1161"/>
        <end position="1196"/>
    </location>
</feature>
<feature type="region of interest" description="Disordered" evidence="1">
    <location>
        <begin position="1086"/>
        <end position="1115"/>
    </location>
</feature>
<feature type="compositionally biased region" description="Low complexity" evidence="1">
    <location>
        <begin position="1093"/>
        <end position="1103"/>
    </location>
</feature>
<feature type="region of interest" description="Disordered" evidence="1">
    <location>
        <begin position="1"/>
        <end position="143"/>
    </location>
</feature>